<feature type="compositionally biased region" description="Polar residues" evidence="1">
    <location>
        <begin position="91"/>
        <end position="102"/>
    </location>
</feature>
<dbReference type="EMBL" id="BDGG01000001">
    <property type="protein sequence ID" value="GAU89510.1"/>
    <property type="molecule type" value="Genomic_DNA"/>
</dbReference>
<dbReference type="Proteomes" id="UP000186922">
    <property type="component" value="Unassembled WGS sequence"/>
</dbReference>
<sequence length="102" mass="11447">MFTECLRQVSQIRQIAEDADDYTDYFDLKDEFQGPSSQPRARTPYEHDADWGSDLDDIDDQVAEESSFLDSEAESMEEKPDPTGSAHADQPASSDAIRNNAL</sequence>
<feature type="region of interest" description="Disordered" evidence="1">
    <location>
        <begin position="28"/>
        <end position="102"/>
    </location>
</feature>
<accession>A0A1D1ULT0</accession>
<gene>
    <name evidence="2" type="primary">RvY_02054-1</name>
    <name evidence="2" type="synonym">RvY_02054.1</name>
    <name evidence="2" type="ORF">RvY_02054</name>
</gene>
<evidence type="ECO:0000256" key="1">
    <source>
        <dbReference type="SAM" id="MobiDB-lite"/>
    </source>
</evidence>
<evidence type="ECO:0000313" key="2">
    <source>
        <dbReference type="EMBL" id="GAU89510.1"/>
    </source>
</evidence>
<evidence type="ECO:0000313" key="3">
    <source>
        <dbReference type="Proteomes" id="UP000186922"/>
    </source>
</evidence>
<dbReference type="AlphaFoldDB" id="A0A1D1ULT0"/>
<protein>
    <submittedName>
        <fullName evidence="2">Uncharacterized protein</fullName>
    </submittedName>
</protein>
<reference evidence="2 3" key="1">
    <citation type="journal article" date="2016" name="Nat. Commun.">
        <title>Extremotolerant tardigrade genome and improved radiotolerance of human cultured cells by tardigrade-unique protein.</title>
        <authorList>
            <person name="Hashimoto T."/>
            <person name="Horikawa D.D."/>
            <person name="Saito Y."/>
            <person name="Kuwahara H."/>
            <person name="Kozuka-Hata H."/>
            <person name="Shin-I T."/>
            <person name="Minakuchi Y."/>
            <person name="Ohishi K."/>
            <person name="Motoyama A."/>
            <person name="Aizu T."/>
            <person name="Enomoto A."/>
            <person name="Kondo K."/>
            <person name="Tanaka S."/>
            <person name="Hara Y."/>
            <person name="Koshikawa S."/>
            <person name="Sagara H."/>
            <person name="Miura T."/>
            <person name="Yokobori S."/>
            <person name="Miyagawa K."/>
            <person name="Suzuki Y."/>
            <person name="Kubo T."/>
            <person name="Oyama M."/>
            <person name="Kohara Y."/>
            <person name="Fujiyama A."/>
            <person name="Arakawa K."/>
            <person name="Katayama T."/>
            <person name="Toyoda A."/>
            <person name="Kunieda T."/>
        </authorList>
    </citation>
    <scope>NUCLEOTIDE SEQUENCE [LARGE SCALE GENOMIC DNA]</scope>
    <source>
        <strain evidence="2 3">YOKOZUNA-1</strain>
    </source>
</reference>
<comment type="caution">
    <text evidence="2">The sequence shown here is derived from an EMBL/GenBank/DDBJ whole genome shotgun (WGS) entry which is preliminary data.</text>
</comment>
<name>A0A1D1ULT0_RAMVA</name>
<proteinExistence type="predicted"/>
<organism evidence="2 3">
    <name type="scientific">Ramazzottius varieornatus</name>
    <name type="common">Water bear</name>
    <name type="synonym">Tardigrade</name>
    <dbReference type="NCBI Taxonomy" id="947166"/>
    <lineage>
        <taxon>Eukaryota</taxon>
        <taxon>Metazoa</taxon>
        <taxon>Ecdysozoa</taxon>
        <taxon>Tardigrada</taxon>
        <taxon>Eutardigrada</taxon>
        <taxon>Parachela</taxon>
        <taxon>Hypsibioidea</taxon>
        <taxon>Ramazzottiidae</taxon>
        <taxon>Ramazzottius</taxon>
    </lineage>
</organism>
<keyword evidence="3" id="KW-1185">Reference proteome</keyword>
<feature type="compositionally biased region" description="Acidic residues" evidence="1">
    <location>
        <begin position="51"/>
        <end position="63"/>
    </location>
</feature>